<evidence type="ECO:0000313" key="1">
    <source>
        <dbReference type="EMBL" id="TWG09328.1"/>
    </source>
</evidence>
<evidence type="ECO:0000313" key="2">
    <source>
        <dbReference type="Proteomes" id="UP000320239"/>
    </source>
</evidence>
<accession>A0A561VCJ4</accession>
<reference evidence="1 2" key="1">
    <citation type="submission" date="2019-06" db="EMBL/GenBank/DDBJ databases">
        <title>Sequencing the genomes of 1000 actinobacteria strains.</title>
        <authorList>
            <person name="Klenk H.-P."/>
        </authorList>
    </citation>
    <scope>NUCLEOTIDE SEQUENCE [LARGE SCALE GENOMIC DNA]</scope>
    <source>
        <strain evidence="1 2">DSM 43866</strain>
    </source>
</reference>
<dbReference type="Pfam" id="PF16157">
    <property type="entry name" value="DUF4865"/>
    <property type="match status" value="1"/>
</dbReference>
<comment type="caution">
    <text evidence="1">The sequence shown here is derived from an EMBL/GenBank/DDBJ whole genome shotgun (WGS) entry which is preliminary data.</text>
</comment>
<sequence length="197" mass="21381">MSEPQLLMQYPITLPADYDMEIIRTRVRTRGGALDDRRGLLCKAYCIRTAGVDGSPVNQYAPFYLWADSGAAADFLWGGQGFDGIVRDFGRPRVRTWVPAAFGVGGCGRAEVTHAMVRTWAIDQDADLRTVADALGARVRDRARHPRTHLAAGGIDPATWQAVEVTTVAGLDDGTVPPDATLFTVLHVSEPDRNSAT</sequence>
<dbReference type="AlphaFoldDB" id="A0A561VCJ4"/>
<keyword evidence="2" id="KW-1185">Reference proteome</keyword>
<organism evidence="1 2">
    <name type="scientific">Actinoplanes teichomyceticus</name>
    <dbReference type="NCBI Taxonomy" id="1867"/>
    <lineage>
        <taxon>Bacteria</taxon>
        <taxon>Bacillati</taxon>
        <taxon>Actinomycetota</taxon>
        <taxon>Actinomycetes</taxon>
        <taxon>Micromonosporales</taxon>
        <taxon>Micromonosporaceae</taxon>
        <taxon>Actinoplanes</taxon>
    </lineage>
</organism>
<dbReference type="EMBL" id="VIWY01000008">
    <property type="protein sequence ID" value="TWG09328.1"/>
    <property type="molecule type" value="Genomic_DNA"/>
</dbReference>
<proteinExistence type="predicted"/>
<dbReference type="Proteomes" id="UP000320239">
    <property type="component" value="Unassembled WGS sequence"/>
</dbReference>
<dbReference type="RefSeq" id="WP_203723835.1">
    <property type="nucleotide sequence ID" value="NZ_BOMX01000157.1"/>
</dbReference>
<protein>
    <submittedName>
        <fullName evidence="1">Uncharacterized protein DUF4865</fullName>
    </submittedName>
</protein>
<gene>
    <name evidence="1" type="ORF">FHX34_10843</name>
</gene>
<dbReference type="InterPro" id="IPR032349">
    <property type="entry name" value="DUF4865"/>
</dbReference>
<name>A0A561VCJ4_ACTTI</name>